<dbReference type="AlphaFoldDB" id="A0A1V4SVW5"/>
<accession>A0A1V4SVW5</accession>
<dbReference type="InterPro" id="IPR011741">
    <property type="entry name" value="Phg_2220_C"/>
</dbReference>
<reference evidence="2 3" key="1">
    <citation type="submission" date="2016-02" db="EMBL/GenBank/DDBJ databases">
        <title>Genome sequence of Clostridium thermobutyricum DSM 4928.</title>
        <authorList>
            <person name="Poehlein A."/>
            <person name="Daniel R."/>
        </authorList>
    </citation>
    <scope>NUCLEOTIDE SEQUENCE [LARGE SCALE GENOMIC DNA]</scope>
    <source>
        <strain evidence="2 3">DSM 4928</strain>
    </source>
</reference>
<comment type="caution">
    <text evidence="2">The sequence shown here is derived from an EMBL/GenBank/DDBJ whole genome shotgun (WGS) entry which is preliminary data.</text>
</comment>
<evidence type="ECO:0000259" key="1">
    <source>
        <dbReference type="Pfam" id="PF09524"/>
    </source>
</evidence>
<name>A0A1V4SVW5_9CLOT</name>
<proteinExistence type="predicted"/>
<evidence type="ECO:0000313" key="3">
    <source>
        <dbReference type="Proteomes" id="UP000191448"/>
    </source>
</evidence>
<gene>
    <name evidence="2" type="ORF">CLTHE_20010</name>
</gene>
<protein>
    <recommendedName>
        <fullName evidence="1">Phage conserved hypothetical protein C-terminal domain-containing protein</fullName>
    </recommendedName>
</protein>
<feature type="domain" description="Phage conserved hypothetical protein C-terminal" evidence="1">
    <location>
        <begin position="152"/>
        <end position="224"/>
    </location>
</feature>
<organism evidence="2 3">
    <name type="scientific">Clostridium thermobutyricum DSM 4928</name>
    <dbReference type="NCBI Taxonomy" id="1121339"/>
    <lineage>
        <taxon>Bacteria</taxon>
        <taxon>Bacillati</taxon>
        <taxon>Bacillota</taxon>
        <taxon>Clostridia</taxon>
        <taxon>Eubacteriales</taxon>
        <taxon>Clostridiaceae</taxon>
        <taxon>Clostridium</taxon>
    </lineage>
</organism>
<dbReference type="Pfam" id="PF09524">
    <property type="entry name" value="Phg_2220_C"/>
    <property type="match status" value="1"/>
</dbReference>
<dbReference type="NCBIfam" id="TIGR02220">
    <property type="entry name" value="phg_TIGR02220"/>
    <property type="match status" value="1"/>
</dbReference>
<dbReference type="RefSeq" id="WP_080023194.1">
    <property type="nucleotide sequence ID" value="NZ_LTAY01000048.1"/>
</dbReference>
<evidence type="ECO:0000313" key="2">
    <source>
        <dbReference type="EMBL" id="OPX47438.1"/>
    </source>
</evidence>
<dbReference type="EMBL" id="LTAY01000048">
    <property type="protein sequence ID" value="OPX47438.1"/>
    <property type="molecule type" value="Genomic_DNA"/>
</dbReference>
<sequence length="242" mass="28708">MRKIILGFDQKKAMEDNLELKDLVLLRFIVDGINDKWLLKKEIDGEVFYWVKMSAILETYPVIDLKTKDSIRRRLKVLVEKGYLKYKLYFSGGKYTFYNITNLTKELCIFNGGYSKDRKNKNLKGNKFNKKEFPPRNKVSLDNIDENSIKEVVDYLNFKIGANYKSSSNGTITYITTLIDEGFSINDFKCVIDKKYKEWAKTPYEKYLRPSTLFKKQNFEEYLNQKENHEILTPDYEAFDEF</sequence>
<dbReference type="Proteomes" id="UP000191448">
    <property type="component" value="Unassembled WGS sequence"/>
</dbReference>
<dbReference type="OrthoDB" id="1258529at2"/>